<evidence type="ECO:0000256" key="4">
    <source>
        <dbReference type="ARBA" id="ARBA00023054"/>
    </source>
</evidence>
<organism evidence="15 16">
    <name type="scientific">Ceratopteris richardii</name>
    <name type="common">Triangle waterfern</name>
    <dbReference type="NCBI Taxonomy" id="49495"/>
    <lineage>
        <taxon>Eukaryota</taxon>
        <taxon>Viridiplantae</taxon>
        <taxon>Streptophyta</taxon>
        <taxon>Embryophyta</taxon>
        <taxon>Tracheophyta</taxon>
        <taxon>Polypodiopsida</taxon>
        <taxon>Polypodiidae</taxon>
        <taxon>Polypodiales</taxon>
        <taxon>Pteridineae</taxon>
        <taxon>Pteridaceae</taxon>
        <taxon>Parkerioideae</taxon>
        <taxon>Ceratopteris</taxon>
    </lineage>
</organism>
<keyword evidence="3" id="KW-0805">Transcription regulation</keyword>
<evidence type="ECO:0000256" key="8">
    <source>
        <dbReference type="ARBA" id="ARBA00023242"/>
    </source>
</evidence>
<dbReference type="PROSITE" id="PS50071">
    <property type="entry name" value="HOMEOBOX_2"/>
    <property type="match status" value="1"/>
</dbReference>
<dbReference type="InterPro" id="IPR009057">
    <property type="entry name" value="Homeodomain-like_sf"/>
</dbReference>
<dbReference type="Pfam" id="PF01852">
    <property type="entry name" value="START"/>
    <property type="match status" value="1"/>
</dbReference>
<dbReference type="AlphaFoldDB" id="A0A8T2RFN8"/>
<dbReference type="CDD" id="cd08875">
    <property type="entry name" value="START_ArGLABRA2_like"/>
    <property type="match status" value="1"/>
</dbReference>
<dbReference type="CDD" id="cd00086">
    <property type="entry name" value="homeodomain"/>
    <property type="match status" value="1"/>
</dbReference>
<keyword evidence="4 11" id="KW-0175">Coiled coil</keyword>
<gene>
    <name evidence="15" type="ORF">KP509_28G068800</name>
</gene>
<evidence type="ECO:0000256" key="6">
    <source>
        <dbReference type="ARBA" id="ARBA00023155"/>
    </source>
</evidence>
<dbReference type="InterPro" id="IPR001356">
    <property type="entry name" value="HD"/>
</dbReference>
<dbReference type="PANTHER" id="PTHR45654">
    <property type="entry name" value="HOMEOBOX-LEUCINE ZIPPER PROTEIN MERISTEM L1"/>
    <property type="match status" value="1"/>
</dbReference>
<evidence type="ECO:0000256" key="5">
    <source>
        <dbReference type="ARBA" id="ARBA00023125"/>
    </source>
</evidence>
<dbReference type="PANTHER" id="PTHR45654:SF77">
    <property type="entry name" value="HOMEOBOX-LEUCINE ZIPPER PROTEIN MERISTEM L1"/>
    <property type="match status" value="1"/>
</dbReference>
<evidence type="ECO:0000313" key="15">
    <source>
        <dbReference type="EMBL" id="KAH7294375.1"/>
    </source>
</evidence>
<feature type="domain" description="START" evidence="14">
    <location>
        <begin position="288"/>
        <end position="522"/>
    </location>
</feature>
<dbReference type="SUPFAM" id="SSF46689">
    <property type="entry name" value="Homeodomain-like"/>
    <property type="match status" value="1"/>
</dbReference>
<keyword evidence="8 9" id="KW-0539">Nucleus</keyword>
<comment type="caution">
    <text evidence="15">The sequence shown here is derived from an EMBL/GenBank/DDBJ whole genome shotgun (WGS) entry which is preliminary data.</text>
</comment>
<dbReference type="InterPro" id="IPR057993">
    <property type="entry name" value="HD-Zip_IV_C"/>
</dbReference>
<dbReference type="GO" id="GO:0008289">
    <property type="term" value="F:lipid binding"/>
    <property type="evidence" value="ECO:0007669"/>
    <property type="project" value="InterPro"/>
</dbReference>
<keyword evidence="5 9" id="KW-0238">DNA-binding</keyword>
<dbReference type="InterPro" id="IPR017970">
    <property type="entry name" value="Homeobox_CS"/>
</dbReference>
<dbReference type="Gene3D" id="3.30.530.20">
    <property type="match status" value="1"/>
</dbReference>
<evidence type="ECO:0000256" key="10">
    <source>
        <dbReference type="RuleBase" id="RU000682"/>
    </source>
</evidence>
<dbReference type="OrthoDB" id="6159439at2759"/>
<keyword evidence="16" id="KW-1185">Reference proteome</keyword>
<keyword evidence="6 9" id="KW-0371">Homeobox</keyword>
<comment type="similarity">
    <text evidence="2">Belongs to the HD-ZIP homeobox family. Class IV subfamily.</text>
</comment>
<evidence type="ECO:0000256" key="3">
    <source>
        <dbReference type="ARBA" id="ARBA00023015"/>
    </source>
</evidence>
<keyword evidence="7" id="KW-0804">Transcription</keyword>
<dbReference type="FunFam" id="1.10.10.60:FF:000229">
    <property type="entry name" value="Homeobox-leucine zipper protein HDG1"/>
    <property type="match status" value="1"/>
</dbReference>
<reference evidence="15" key="1">
    <citation type="submission" date="2021-08" db="EMBL/GenBank/DDBJ databases">
        <title>WGS assembly of Ceratopteris richardii.</title>
        <authorList>
            <person name="Marchant D.B."/>
            <person name="Chen G."/>
            <person name="Jenkins J."/>
            <person name="Shu S."/>
            <person name="Leebens-Mack J."/>
            <person name="Grimwood J."/>
            <person name="Schmutz J."/>
            <person name="Soltis P."/>
            <person name="Soltis D."/>
            <person name="Chen Z.-H."/>
        </authorList>
    </citation>
    <scope>NUCLEOTIDE SEQUENCE</scope>
    <source>
        <strain evidence="15">Whitten #5841</strain>
        <tissue evidence="15">Leaf</tissue>
    </source>
</reference>
<name>A0A8T2RFN8_CERRI</name>
<evidence type="ECO:0000256" key="11">
    <source>
        <dbReference type="SAM" id="Coils"/>
    </source>
</evidence>
<sequence>MNNTSRRHEAPVERAGTDGDGLSLAPAASFLDKPSPTERIFLSGQPVCSKDGVETSRDDEGDSFPRLKSRGTIRKVRGEDAESKSLSSENNPDGASADDLDLDASAVATGGKQRSRKRCYRHTQHQIQEMERMFKECPHPDEKARAELSKELNLDPRQVKFWFQNKRTQMKTQQERHDNNYLRNENDKLRAEIKALKDALKQAVCSKCGMLTNSSGGNQVSPEDQRSLVDTVEMDAEVLNLLGSQFVQTVPVVPSNTLNGLIQPSFSSNNSRPGPSVAEIAAHPLCLTDSEKLMVVELAVAAMEELAQIAQAVEPLWMLDLNSNIEILDKQEYQRQFKNIIGPTVNGATVEATRETDMVMMDAHSLIETFMDVDLWAQMFSLIISRAQRVETLATGSVDPLDGAMQVVYAELQLPTPFIPTREVYFLRYSKRLEHQWLVVDICVDSLRANPPLSLLKCRKRPSGCVLEQTANGYSKITWVEHVEVDNIGVHPIYHSLVNSGMGFGAQLWVGTLQRQCKLIANLLAKRNFSSKDTVLSNKEGRASMLKLAERMSNNFCAGVSAATKHSWITLSGSGTDEFKVVIRESIDDPGRPPGVVLSAATSLRLPVSPERLFHFLCDHNCRTEWDILSNMGMVEETVHVSKGDSFGNSVSLLKVNSPSSGSSSSLILQDCSSDKSCSLVVYALVDVDAMKAVLNGGDPDAVTLLPSGFAILPDRHALSPCINHVRNSGYRKLSSMGHNSENSHASLLTMAFQILVDHELSAKLSLESVATINNLISSTVTRIKRALLCE</sequence>
<feature type="DNA-binding region" description="Homeobox" evidence="9">
    <location>
        <begin position="115"/>
        <end position="174"/>
    </location>
</feature>
<dbReference type="Proteomes" id="UP000825935">
    <property type="component" value="Chromosome 28"/>
</dbReference>
<dbReference type="Pfam" id="PF25797">
    <property type="entry name" value="PDF2_C"/>
    <property type="match status" value="1"/>
</dbReference>
<dbReference type="InterPro" id="IPR042160">
    <property type="entry name" value="HD-Zip_IV"/>
</dbReference>
<feature type="compositionally biased region" description="Polar residues" evidence="12">
    <location>
        <begin position="84"/>
        <end position="93"/>
    </location>
</feature>
<evidence type="ECO:0000256" key="9">
    <source>
        <dbReference type="PROSITE-ProRule" id="PRU00108"/>
    </source>
</evidence>
<dbReference type="InterPro" id="IPR002913">
    <property type="entry name" value="START_lipid-bd_dom"/>
</dbReference>
<dbReference type="Pfam" id="PF00046">
    <property type="entry name" value="Homeodomain"/>
    <property type="match status" value="1"/>
</dbReference>
<accession>A0A8T2RFN8</accession>
<feature type="compositionally biased region" description="Basic and acidic residues" evidence="12">
    <location>
        <begin position="1"/>
        <end position="17"/>
    </location>
</feature>
<evidence type="ECO:0000256" key="2">
    <source>
        <dbReference type="ARBA" id="ARBA00006789"/>
    </source>
</evidence>
<evidence type="ECO:0000313" key="16">
    <source>
        <dbReference type="Proteomes" id="UP000825935"/>
    </source>
</evidence>
<dbReference type="EMBL" id="CM035433">
    <property type="protein sequence ID" value="KAH7294375.1"/>
    <property type="molecule type" value="Genomic_DNA"/>
</dbReference>
<feature type="domain" description="Homeobox" evidence="13">
    <location>
        <begin position="113"/>
        <end position="173"/>
    </location>
</feature>
<evidence type="ECO:0000259" key="13">
    <source>
        <dbReference type="PROSITE" id="PS50071"/>
    </source>
</evidence>
<comment type="subcellular location">
    <subcellularLocation>
        <location evidence="1 9 10">Nucleus</location>
    </subcellularLocation>
</comment>
<evidence type="ECO:0000256" key="7">
    <source>
        <dbReference type="ARBA" id="ARBA00023163"/>
    </source>
</evidence>
<dbReference type="SMART" id="SM00389">
    <property type="entry name" value="HOX"/>
    <property type="match status" value="1"/>
</dbReference>
<dbReference type="SMART" id="SM00234">
    <property type="entry name" value="START"/>
    <property type="match status" value="1"/>
</dbReference>
<dbReference type="PROSITE" id="PS00027">
    <property type="entry name" value="HOMEOBOX_1"/>
    <property type="match status" value="1"/>
</dbReference>
<feature type="coiled-coil region" evidence="11">
    <location>
        <begin position="179"/>
        <end position="206"/>
    </location>
</feature>
<dbReference type="PROSITE" id="PS50848">
    <property type="entry name" value="START"/>
    <property type="match status" value="1"/>
</dbReference>
<evidence type="ECO:0000259" key="14">
    <source>
        <dbReference type="PROSITE" id="PS50848"/>
    </source>
</evidence>
<dbReference type="InterPro" id="IPR023393">
    <property type="entry name" value="START-like_dom_sf"/>
</dbReference>
<dbReference type="Gene3D" id="1.10.10.60">
    <property type="entry name" value="Homeodomain-like"/>
    <property type="match status" value="1"/>
</dbReference>
<protein>
    <submittedName>
        <fullName evidence="15">Uncharacterized protein</fullName>
    </submittedName>
</protein>
<evidence type="ECO:0000256" key="1">
    <source>
        <dbReference type="ARBA" id="ARBA00004123"/>
    </source>
</evidence>
<evidence type="ECO:0000256" key="12">
    <source>
        <dbReference type="SAM" id="MobiDB-lite"/>
    </source>
</evidence>
<dbReference type="GO" id="GO:0005634">
    <property type="term" value="C:nucleus"/>
    <property type="evidence" value="ECO:0007669"/>
    <property type="project" value="UniProtKB-SubCell"/>
</dbReference>
<dbReference type="GO" id="GO:0000981">
    <property type="term" value="F:DNA-binding transcription factor activity, RNA polymerase II-specific"/>
    <property type="evidence" value="ECO:0007669"/>
    <property type="project" value="InterPro"/>
</dbReference>
<dbReference type="GO" id="GO:0003677">
    <property type="term" value="F:DNA binding"/>
    <property type="evidence" value="ECO:0007669"/>
    <property type="project" value="UniProtKB-UniRule"/>
</dbReference>
<feature type="region of interest" description="Disordered" evidence="12">
    <location>
        <begin position="1"/>
        <end position="101"/>
    </location>
</feature>
<proteinExistence type="inferred from homology"/>
<dbReference type="SUPFAM" id="SSF55961">
    <property type="entry name" value="Bet v1-like"/>
    <property type="match status" value="2"/>
</dbReference>